<proteinExistence type="predicted"/>
<protein>
    <submittedName>
        <fullName evidence="2">Uncharacterized protein</fullName>
    </submittedName>
</protein>
<reference evidence="2" key="1">
    <citation type="submission" date="2016-05" db="EMBL/GenBank/DDBJ databases">
        <authorList>
            <person name="Lavstsen T."/>
            <person name="Jespersen J.S."/>
        </authorList>
    </citation>
    <scope>NUCLEOTIDE SEQUENCE</scope>
    <source>
        <tissue evidence="2">Brain</tissue>
    </source>
</reference>
<reference evidence="2" key="2">
    <citation type="submission" date="2016-06" db="EMBL/GenBank/DDBJ databases">
        <title>The genome of a short-lived fish provides insights into sex chromosome evolution and the genetic control of aging.</title>
        <authorList>
            <person name="Reichwald K."/>
            <person name="Felder M."/>
            <person name="Petzold A."/>
            <person name="Koch P."/>
            <person name="Groth M."/>
            <person name="Platzer M."/>
        </authorList>
    </citation>
    <scope>NUCLEOTIDE SEQUENCE</scope>
    <source>
        <tissue evidence="2">Brain</tissue>
    </source>
</reference>
<evidence type="ECO:0000256" key="1">
    <source>
        <dbReference type="SAM" id="MobiDB-lite"/>
    </source>
</evidence>
<sequence>MLLSPWRDFNLHVWSEACDLPVKHSSSQPQPNQMNVNKCGNLAVKHTLLLKKFQLKQEIKTTRRSRTLRYTAEAGGQRSQKPSRTVNATREENSRWSKKKHINLQSPLKVSAESGILAGSPRVG</sequence>
<dbReference type="EMBL" id="HAEJ01001217">
    <property type="protein sequence ID" value="SBS41674.1"/>
    <property type="molecule type" value="Transcribed_RNA"/>
</dbReference>
<organism evidence="2">
    <name type="scientific">Nothobranchius furzeri</name>
    <name type="common">Turquoise killifish</name>
    <dbReference type="NCBI Taxonomy" id="105023"/>
    <lineage>
        <taxon>Eukaryota</taxon>
        <taxon>Metazoa</taxon>
        <taxon>Chordata</taxon>
        <taxon>Craniata</taxon>
        <taxon>Vertebrata</taxon>
        <taxon>Euteleostomi</taxon>
        <taxon>Actinopterygii</taxon>
        <taxon>Neopterygii</taxon>
        <taxon>Teleostei</taxon>
        <taxon>Neoteleostei</taxon>
        <taxon>Acanthomorphata</taxon>
        <taxon>Ovalentaria</taxon>
        <taxon>Atherinomorphae</taxon>
        <taxon>Cyprinodontiformes</taxon>
        <taxon>Nothobranchiidae</taxon>
        <taxon>Nothobranchius</taxon>
    </lineage>
</organism>
<feature type="compositionally biased region" description="Polar residues" evidence="1">
    <location>
        <begin position="77"/>
        <end position="88"/>
    </location>
</feature>
<gene>
    <name evidence="2" type="primary">Nfu_g_1_002561</name>
</gene>
<dbReference type="EMBL" id="HADY01024566">
    <property type="protein sequence ID" value="SBP63051.1"/>
    <property type="molecule type" value="Transcribed_RNA"/>
</dbReference>
<evidence type="ECO:0000313" key="2">
    <source>
        <dbReference type="EMBL" id="SBP63051.1"/>
    </source>
</evidence>
<name>A0A1A8B8R5_NOTFU</name>
<feature type="region of interest" description="Disordered" evidence="1">
    <location>
        <begin position="70"/>
        <end position="124"/>
    </location>
</feature>
<accession>A0A1A8B8R5</accession>
<dbReference type="AlphaFoldDB" id="A0A1A8B8R5"/>